<evidence type="ECO:0000313" key="2">
    <source>
        <dbReference type="EMBL" id="QPJ64524.1"/>
    </source>
</evidence>
<proteinExistence type="predicted"/>
<evidence type="ECO:0000313" key="3">
    <source>
        <dbReference type="Proteomes" id="UP000594464"/>
    </source>
</evidence>
<reference evidence="3" key="1">
    <citation type="submission" date="2020-02" db="EMBL/GenBank/DDBJ databases">
        <title>Genomic and physiological characterization of two novel Nitrospinaceae genera.</title>
        <authorList>
            <person name="Mueller A.J."/>
            <person name="Jung M.-Y."/>
            <person name="Strachan C.R."/>
            <person name="Herbold C.W."/>
            <person name="Kirkegaard R.H."/>
            <person name="Daims H."/>
        </authorList>
    </citation>
    <scope>NUCLEOTIDE SEQUENCE [LARGE SCALE GENOMIC DNA]</scope>
</reference>
<feature type="chain" id="PRO_5032681903" evidence="1">
    <location>
        <begin position="25"/>
        <end position="182"/>
    </location>
</feature>
<evidence type="ECO:0000256" key="1">
    <source>
        <dbReference type="SAM" id="SignalP"/>
    </source>
</evidence>
<name>A0A7T0C0X2_9BACT</name>
<keyword evidence="1" id="KW-0732">Signal</keyword>
<accession>A0A7T0C0X2</accession>
<gene>
    <name evidence="2" type="ORF">G3M78_03570</name>
</gene>
<sequence>MKYRMFILASVALCILSVSSLAFAEEQEECAPVEKKKIKVEGYFSKQFRKDRKAIRAEISEVGHVRFALRAYPMGDTSKSFAVGRCVPAYIARHVLTVADKYTSGIGSLTVQKFLPTHWIGVGATMFDEPSQQLVTEEQVKKLLNPDLTNEEFHVLYQEYTIQNDHIPMFGQQVPNFKKTDD</sequence>
<dbReference type="Proteomes" id="UP000594464">
    <property type="component" value="Chromosome"/>
</dbReference>
<dbReference type="AlphaFoldDB" id="A0A7T0C0X2"/>
<organism evidence="2 3">
    <name type="scientific">Candidatus Nitrohelix vancouverensis</name>
    <dbReference type="NCBI Taxonomy" id="2705534"/>
    <lineage>
        <taxon>Bacteria</taxon>
        <taxon>Pseudomonadati</taxon>
        <taxon>Nitrospinota/Tectimicrobiota group</taxon>
        <taxon>Nitrospinota</taxon>
        <taxon>Nitrospinia</taxon>
        <taxon>Nitrospinales</taxon>
        <taxon>Nitrospinaceae</taxon>
        <taxon>Candidatus Nitrohelix</taxon>
    </lineage>
</organism>
<protein>
    <submittedName>
        <fullName evidence="2">Uncharacterized protein</fullName>
    </submittedName>
</protein>
<dbReference type="KEGG" id="nva:G3M78_03570"/>
<feature type="signal peptide" evidence="1">
    <location>
        <begin position="1"/>
        <end position="24"/>
    </location>
</feature>
<dbReference type="EMBL" id="CP048620">
    <property type="protein sequence ID" value="QPJ64524.1"/>
    <property type="molecule type" value="Genomic_DNA"/>
</dbReference>